<feature type="compositionally biased region" description="Polar residues" evidence="3">
    <location>
        <begin position="1260"/>
        <end position="1296"/>
    </location>
</feature>
<feature type="region of interest" description="Disordered" evidence="3">
    <location>
        <begin position="1537"/>
        <end position="1599"/>
    </location>
</feature>
<name>A0A8H6FLK5_9LECA</name>
<comment type="caution">
    <text evidence="5">The sequence shown here is derived from an EMBL/GenBank/DDBJ whole genome shotgun (WGS) entry which is preliminary data.</text>
</comment>
<dbReference type="GeneID" id="59292558"/>
<organism evidence="5 6">
    <name type="scientific">Letharia columbiana</name>
    <dbReference type="NCBI Taxonomy" id="112416"/>
    <lineage>
        <taxon>Eukaryota</taxon>
        <taxon>Fungi</taxon>
        <taxon>Dikarya</taxon>
        <taxon>Ascomycota</taxon>
        <taxon>Pezizomycotina</taxon>
        <taxon>Lecanoromycetes</taxon>
        <taxon>OSLEUM clade</taxon>
        <taxon>Lecanoromycetidae</taxon>
        <taxon>Lecanorales</taxon>
        <taxon>Lecanorineae</taxon>
        <taxon>Parmeliaceae</taxon>
        <taxon>Letharia</taxon>
    </lineage>
</organism>
<feature type="repeat" description="RCC1" evidence="2">
    <location>
        <begin position="403"/>
        <end position="463"/>
    </location>
</feature>
<dbReference type="PANTHER" id="PTHR22872">
    <property type="entry name" value="BTK-BINDING PROTEIN-RELATED"/>
    <property type="match status" value="1"/>
</dbReference>
<dbReference type="SUPFAM" id="SSF48403">
    <property type="entry name" value="Ankyrin repeat"/>
    <property type="match status" value="1"/>
</dbReference>
<feature type="compositionally biased region" description="Low complexity" evidence="3">
    <location>
        <begin position="1356"/>
        <end position="1365"/>
    </location>
</feature>
<dbReference type="Gene3D" id="3.30.710.10">
    <property type="entry name" value="Potassium Channel Kv1.1, Chain A"/>
    <property type="match status" value="1"/>
</dbReference>
<dbReference type="SMART" id="SM00225">
    <property type="entry name" value="BTB"/>
    <property type="match status" value="1"/>
</dbReference>
<evidence type="ECO:0000256" key="1">
    <source>
        <dbReference type="ARBA" id="ARBA00022737"/>
    </source>
</evidence>
<evidence type="ECO:0000313" key="5">
    <source>
        <dbReference type="EMBL" id="KAF6230796.1"/>
    </source>
</evidence>
<dbReference type="InterPro" id="IPR011333">
    <property type="entry name" value="SKP1/BTB/POZ_sf"/>
</dbReference>
<feature type="region of interest" description="Disordered" evidence="3">
    <location>
        <begin position="30"/>
        <end position="82"/>
    </location>
</feature>
<dbReference type="InterPro" id="IPR000210">
    <property type="entry name" value="BTB/POZ_dom"/>
</dbReference>
<feature type="domain" description="BTB" evidence="4">
    <location>
        <begin position="926"/>
        <end position="1000"/>
    </location>
</feature>
<keyword evidence="1" id="KW-0677">Repeat</keyword>
<protein>
    <recommendedName>
        <fullName evidence="4">BTB domain-containing protein</fullName>
    </recommendedName>
</protein>
<feature type="compositionally biased region" description="Basic residues" evidence="3">
    <location>
        <begin position="1560"/>
        <end position="1577"/>
    </location>
</feature>
<feature type="region of interest" description="Disordered" evidence="3">
    <location>
        <begin position="1170"/>
        <end position="1304"/>
    </location>
</feature>
<dbReference type="InterPro" id="IPR036770">
    <property type="entry name" value="Ankyrin_rpt-contain_sf"/>
</dbReference>
<dbReference type="Pfam" id="PF13540">
    <property type="entry name" value="RCC1_2"/>
    <property type="match status" value="1"/>
</dbReference>
<dbReference type="Pfam" id="PF12796">
    <property type="entry name" value="Ank_2"/>
    <property type="match status" value="1"/>
</dbReference>
<evidence type="ECO:0000256" key="2">
    <source>
        <dbReference type="PROSITE-ProRule" id="PRU00235"/>
    </source>
</evidence>
<dbReference type="InterPro" id="IPR051625">
    <property type="entry name" value="Signaling_Regulatory_Domain"/>
</dbReference>
<accession>A0A8H6FLK5</accession>
<keyword evidence="6" id="KW-1185">Reference proteome</keyword>
<feature type="compositionally biased region" description="Low complexity" evidence="3">
    <location>
        <begin position="1432"/>
        <end position="1447"/>
    </location>
</feature>
<dbReference type="SUPFAM" id="SSF54695">
    <property type="entry name" value="POZ domain"/>
    <property type="match status" value="1"/>
</dbReference>
<feature type="compositionally biased region" description="Acidic residues" evidence="3">
    <location>
        <begin position="1210"/>
        <end position="1221"/>
    </location>
</feature>
<dbReference type="PANTHER" id="PTHR22872:SF2">
    <property type="entry name" value="INHIBITOR OF BRUTON TYROSINE KINASE"/>
    <property type="match status" value="1"/>
</dbReference>
<dbReference type="OrthoDB" id="1893551at2759"/>
<dbReference type="RefSeq" id="XP_037160229.1">
    <property type="nucleotide sequence ID" value="XM_037312797.1"/>
</dbReference>
<feature type="region of interest" description="Disordered" evidence="3">
    <location>
        <begin position="207"/>
        <end position="242"/>
    </location>
</feature>
<dbReference type="InterPro" id="IPR000408">
    <property type="entry name" value="Reg_chr_condens"/>
</dbReference>
<dbReference type="Gene3D" id="2.130.10.30">
    <property type="entry name" value="Regulator of chromosome condensation 1/beta-lactamase-inhibitor protein II"/>
    <property type="match status" value="1"/>
</dbReference>
<evidence type="ECO:0000313" key="6">
    <source>
        <dbReference type="Proteomes" id="UP000578531"/>
    </source>
</evidence>
<gene>
    <name evidence="5" type="ORF">HO173_010912</name>
</gene>
<dbReference type="Gene3D" id="1.25.40.20">
    <property type="entry name" value="Ankyrin repeat-containing domain"/>
    <property type="match status" value="1"/>
</dbReference>
<dbReference type="InterPro" id="IPR002110">
    <property type="entry name" value="Ankyrin_rpt"/>
</dbReference>
<feature type="region of interest" description="Disordered" evidence="3">
    <location>
        <begin position="1317"/>
        <end position="1494"/>
    </location>
</feature>
<feature type="compositionally biased region" description="Gly residues" evidence="3">
    <location>
        <begin position="1581"/>
        <end position="1599"/>
    </location>
</feature>
<dbReference type="Proteomes" id="UP000578531">
    <property type="component" value="Unassembled WGS sequence"/>
</dbReference>
<proteinExistence type="predicted"/>
<feature type="repeat" description="RCC1" evidence="2">
    <location>
        <begin position="349"/>
        <end position="402"/>
    </location>
</feature>
<feature type="compositionally biased region" description="Polar residues" evidence="3">
    <location>
        <begin position="1405"/>
        <end position="1415"/>
    </location>
</feature>
<dbReference type="PROSITE" id="PS50097">
    <property type="entry name" value="BTB"/>
    <property type="match status" value="1"/>
</dbReference>
<feature type="compositionally biased region" description="Polar residues" evidence="3">
    <location>
        <begin position="1175"/>
        <end position="1185"/>
    </location>
</feature>
<sequence>MSTLLWKYYFENDAENFRQVLARATYNASAQSTKGGGGGRAGSVGIAGSPGATLGTSPTLSKSAKGSSWSNQRAPSGSATPKSLANVTLSRADVNWRDSHGVTLLHHIASSTNENASEFAIALLQLPLLDLYVQDEESGWTALHRALYFGNITIARALMDRDIQDAMEHSTMGPSHAAGGLIKIKDREGNSPFDVYGASITSRNIRQDSGAPLLAGSQDDEDSEMAQGVSGDTNDNDGPSRVVAPRTRIEGDEIFAFGSNKNFTLGFGDEDDRQFPERIFLKRPDHLLRRLYNEYEAQNSRASAQAAEGRFPPSQTNQLPALVQYRPIVVQDVQLSKLHSAVLTTDPEANLYMCGFGKGGRLGSGDETTRFGFISVHGGGLLGKKVIHVALGQNHSIAISSEGETFTWGSNGFGQLGYAPNTSATMDEEPTQLLPRQVFGPLKREIVVGAAASSIHTVVHTASSLFTFGKNEGQLGLFDSDARSLAIQNTPRKVAASLFSSSVKSVSAIDKATICLLENHDVWVFSNYGYAKMAFPLEAFSNYFLNSIWGARAEGAENHICKVTSGGDTICAMSSMGDVFTVHVSQKVEASSATSSTTNPSKIRLALSPPQRVWSLKKGHMAVKDVDVSQDGSIVICTESGSVWRRVKRAKIKDASAAGLAEYKAKDYKFSRVPGLTRIAAVRSNTFGAYAAVRRDCDVLKIQIDVECKMLWQDLYPLLPFHGFAEEDSETEEPTPRFWKSSQPNDVATIRRAVLTVPDLEKELASYLSDSLGSKETAYSARVGTTLSDVRIPVHGFVLAARSESMRQGLAIFRKHYFFSIPEVVTIEYDSEGKTLILFQGLDFITVFNLVLYLYTDSVVDVWHYTRHAPSSAFRYRQIRTELMKIASGLEMRKLEQAVRVMTEPPKSLHEDFGLAIRQPGYFDDGNVEVELDGKNVKVHSALMCQRCPFFEGLFEGRAAGLWLSSRREQLKEPEEAIKVDLKHVDPSVFDFVLRHIYADTDEEMFEDVVTTDFDAFLDLVMEVMSVANELMLERLAQCCQKVLGRYVNTRNVCQLLNAVAPCSVTQFKDAALEYICLNLEGMLENHLLNELDEDLILELDEVVRQNQLACLPIAKSGKAEDDLIEKYPQLLELMARSKRIKIDSVSLQTRLPEREAKSSGGSKAKAAFFEDFHQSPSVSKSQSRASRDRNSQSKSPSLRAKSSAADLMFEMEEDDGPEAEAADKSTPDRHRRHKANTPESLLPPPQITRGYETDDGRAASSSRTEGAIAASTSPSSYKSQGNSTGKSPGEISSKQPWAPPSMTALKLDMKDIMAQASAHRVSSISTGLSFRAKESEASTSGLTTKLSQKERKKQQQQQQLRSPQNFPTPSPTLAENRAQSESSVSPWQVASTGPKLSLKDVLGTESTKSPSSEAKSIPRTPSPLTMRQTVPGKAPAARRAASGPAPTLAPTQNRSISTPDASKATAQNPPTASRSSSVQQPIQSIRHKPLPVEPTLQLSMSDILYQQQTEKDIIKEAAAKRSLQEIQEEQAFQEWWDEESRRVREEEELAARPAARGGRGARGKVRGGSRGRGRGRGRGDGGPAGRGGKKVGGGRGNG</sequence>
<dbReference type="EMBL" id="JACCJC010000064">
    <property type="protein sequence ID" value="KAF6230796.1"/>
    <property type="molecule type" value="Genomic_DNA"/>
</dbReference>
<evidence type="ECO:0000256" key="3">
    <source>
        <dbReference type="SAM" id="MobiDB-lite"/>
    </source>
</evidence>
<dbReference type="SUPFAM" id="SSF50985">
    <property type="entry name" value="RCC1/BLIP-II"/>
    <property type="match status" value="1"/>
</dbReference>
<evidence type="ECO:0000259" key="4">
    <source>
        <dbReference type="PROSITE" id="PS50097"/>
    </source>
</evidence>
<dbReference type="CDD" id="cd18500">
    <property type="entry name" value="BACK_IBtk"/>
    <property type="match status" value="1"/>
</dbReference>
<dbReference type="PROSITE" id="PS50012">
    <property type="entry name" value="RCC1_3"/>
    <property type="match status" value="2"/>
</dbReference>
<dbReference type="InterPro" id="IPR009091">
    <property type="entry name" value="RCC1/BLIP-II"/>
</dbReference>
<feature type="compositionally biased region" description="Polar residues" evidence="3">
    <location>
        <begin position="1450"/>
        <end position="1484"/>
    </location>
</feature>
<feature type="compositionally biased region" description="Polar residues" evidence="3">
    <location>
        <begin position="1366"/>
        <end position="1392"/>
    </location>
</feature>
<dbReference type="Pfam" id="PF00651">
    <property type="entry name" value="BTB"/>
    <property type="match status" value="1"/>
</dbReference>
<reference evidence="5 6" key="1">
    <citation type="journal article" date="2020" name="Genomics">
        <title>Complete, high-quality genomes from long-read metagenomic sequencing of two wolf lichen thalli reveals enigmatic genome architecture.</title>
        <authorList>
            <person name="McKenzie S.K."/>
            <person name="Walston R.F."/>
            <person name="Allen J.L."/>
        </authorList>
    </citation>
    <scope>NUCLEOTIDE SEQUENCE [LARGE SCALE GENOMIC DNA]</scope>
    <source>
        <strain evidence="5">WasteWater2</strain>
    </source>
</reference>
<dbReference type="CDD" id="cd18186">
    <property type="entry name" value="BTB_POZ_ZBTB_KLHL-like"/>
    <property type="match status" value="2"/>
</dbReference>
<feature type="compositionally biased region" description="Polar residues" evidence="3">
    <location>
        <begin position="54"/>
        <end position="82"/>
    </location>
</feature>